<keyword evidence="6" id="KW-1185">Reference proteome</keyword>
<dbReference type="SUPFAM" id="SSF46785">
    <property type="entry name" value="Winged helix' DNA-binding domain"/>
    <property type="match status" value="1"/>
</dbReference>
<dbReference type="Proteomes" id="UP001203004">
    <property type="component" value="Unassembled WGS sequence"/>
</dbReference>
<evidence type="ECO:0000256" key="1">
    <source>
        <dbReference type="ARBA" id="ARBA00023015"/>
    </source>
</evidence>
<dbReference type="EMBL" id="JAMAST010000023">
    <property type="protein sequence ID" value="MCL1632809.1"/>
    <property type="molecule type" value="Genomic_DNA"/>
</dbReference>
<sequence length="126" mass="14227">MKIIIQNRSNLPLYQQIKEQMKQAIMTGDLAEGEQLPTIRALASALHVSVLTTKKAYSELEAEGFITTRVGKGSFVASENPELIMESKRQMVETKLAEACRMAQQLGINLKELHEMMDLLFDEEED</sequence>
<keyword evidence="3" id="KW-0804">Transcription</keyword>
<accession>A0ABT0MEW8</accession>
<dbReference type="PANTHER" id="PTHR38445:SF7">
    <property type="entry name" value="GNTR-FAMILY TRANSCRIPTIONAL REGULATOR"/>
    <property type="match status" value="1"/>
</dbReference>
<dbReference type="PANTHER" id="PTHR38445">
    <property type="entry name" value="HTH-TYPE TRANSCRIPTIONAL REPRESSOR YTRA"/>
    <property type="match status" value="1"/>
</dbReference>
<comment type="caution">
    <text evidence="5">The sequence shown here is derived from an EMBL/GenBank/DDBJ whole genome shotgun (WGS) entry which is preliminary data.</text>
</comment>
<dbReference type="CDD" id="cd07377">
    <property type="entry name" value="WHTH_GntR"/>
    <property type="match status" value="1"/>
</dbReference>
<name>A0ABT0MEW8_9BACL</name>
<protein>
    <submittedName>
        <fullName evidence="5">GntR family transcriptional regulator</fullName>
    </submittedName>
</protein>
<dbReference type="PROSITE" id="PS50949">
    <property type="entry name" value="HTH_GNTR"/>
    <property type="match status" value="1"/>
</dbReference>
<dbReference type="SMART" id="SM00345">
    <property type="entry name" value="HTH_GNTR"/>
    <property type="match status" value="1"/>
</dbReference>
<keyword evidence="1" id="KW-0805">Transcription regulation</keyword>
<dbReference type="RefSeq" id="WP_249103358.1">
    <property type="nucleotide sequence ID" value="NZ_JAMAST010000023.1"/>
</dbReference>
<gene>
    <name evidence="5" type="ORF">M3N64_12855</name>
</gene>
<evidence type="ECO:0000256" key="3">
    <source>
        <dbReference type="ARBA" id="ARBA00023163"/>
    </source>
</evidence>
<dbReference type="InterPro" id="IPR036390">
    <property type="entry name" value="WH_DNA-bd_sf"/>
</dbReference>
<evidence type="ECO:0000313" key="6">
    <source>
        <dbReference type="Proteomes" id="UP001203004"/>
    </source>
</evidence>
<evidence type="ECO:0000256" key="2">
    <source>
        <dbReference type="ARBA" id="ARBA00023125"/>
    </source>
</evidence>
<evidence type="ECO:0000313" key="5">
    <source>
        <dbReference type="EMBL" id="MCL1632809.1"/>
    </source>
</evidence>
<dbReference type="Gene3D" id="1.10.10.10">
    <property type="entry name" value="Winged helix-like DNA-binding domain superfamily/Winged helix DNA-binding domain"/>
    <property type="match status" value="1"/>
</dbReference>
<organism evidence="5 6">
    <name type="scientific">Sporolactobacillus mangiferae</name>
    <dbReference type="NCBI Taxonomy" id="2940498"/>
    <lineage>
        <taxon>Bacteria</taxon>
        <taxon>Bacillati</taxon>
        <taxon>Bacillota</taxon>
        <taxon>Bacilli</taxon>
        <taxon>Bacillales</taxon>
        <taxon>Sporolactobacillaceae</taxon>
        <taxon>Sporolactobacillus</taxon>
    </lineage>
</organism>
<dbReference type="InterPro" id="IPR036388">
    <property type="entry name" value="WH-like_DNA-bd_sf"/>
</dbReference>
<proteinExistence type="predicted"/>
<reference evidence="5 6" key="1">
    <citation type="submission" date="2022-05" db="EMBL/GenBank/DDBJ databases">
        <title>Sporolactobacillus sp nov CPB3-1, isolated from tree bark (Mangifera indica L.).</title>
        <authorList>
            <person name="Phuengjayaem S."/>
            <person name="Tanasupawat S."/>
        </authorList>
    </citation>
    <scope>NUCLEOTIDE SEQUENCE [LARGE SCALE GENOMIC DNA]</scope>
    <source>
        <strain evidence="5 6">CPB3-1</strain>
    </source>
</reference>
<dbReference type="InterPro" id="IPR000524">
    <property type="entry name" value="Tscrpt_reg_HTH_GntR"/>
</dbReference>
<keyword evidence="2" id="KW-0238">DNA-binding</keyword>
<evidence type="ECO:0000259" key="4">
    <source>
        <dbReference type="PROSITE" id="PS50949"/>
    </source>
</evidence>
<dbReference type="Pfam" id="PF00392">
    <property type="entry name" value="GntR"/>
    <property type="match status" value="1"/>
</dbReference>
<feature type="domain" description="HTH gntR-type" evidence="4">
    <location>
        <begin position="11"/>
        <end position="79"/>
    </location>
</feature>